<dbReference type="EMBL" id="BMWC01000022">
    <property type="protein sequence ID" value="GGX35670.1"/>
    <property type="molecule type" value="Genomic_DNA"/>
</dbReference>
<comment type="caution">
    <text evidence="1">The sequence shown here is derived from an EMBL/GenBank/DDBJ whole genome shotgun (WGS) entry which is preliminary data.</text>
</comment>
<protein>
    <submittedName>
        <fullName evidence="1">Uncharacterized protein</fullName>
    </submittedName>
</protein>
<proteinExistence type="predicted"/>
<evidence type="ECO:0000313" key="1">
    <source>
        <dbReference type="EMBL" id="GGX35670.1"/>
    </source>
</evidence>
<evidence type="ECO:0000313" key="2">
    <source>
        <dbReference type="Proteomes" id="UP000617743"/>
    </source>
</evidence>
<sequence>MSPLGALGLRAGVPYRLGRYSFASDGGSNAQRPLEGAHHATCAQSRIIHSLWVSLD</sequence>
<gene>
    <name evidence="1" type="ORF">GCM10010383_77360</name>
</gene>
<reference evidence="2" key="1">
    <citation type="journal article" date="2019" name="Int. J. Syst. Evol. Microbiol.">
        <title>The Global Catalogue of Microorganisms (GCM) 10K type strain sequencing project: providing services to taxonomists for standard genome sequencing and annotation.</title>
        <authorList>
            <consortium name="The Broad Institute Genomics Platform"/>
            <consortium name="The Broad Institute Genome Sequencing Center for Infectious Disease"/>
            <person name="Wu L."/>
            <person name="Ma J."/>
        </authorList>
    </citation>
    <scope>NUCLEOTIDE SEQUENCE [LARGE SCALE GENOMIC DNA]</scope>
    <source>
        <strain evidence="2">JCM 4866</strain>
    </source>
</reference>
<keyword evidence="2" id="KW-1185">Reference proteome</keyword>
<name>A0ABQ2XVG8_9ACTN</name>
<dbReference type="Proteomes" id="UP000617743">
    <property type="component" value="Unassembled WGS sequence"/>
</dbReference>
<organism evidence="1 2">
    <name type="scientific">Streptomyces lomondensis</name>
    <dbReference type="NCBI Taxonomy" id="68229"/>
    <lineage>
        <taxon>Bacteria</taxon>
        <taxon>Bacillati</taxon>
        <taxon>Actinomycetota</taxon>
        <taxon>Actinomycetes</taxon>
        <taxon>Kitasatosporales</taxon>
        <taxon>Streptomycetaceae</taxon>
        <taxon>Streptomyces</taxon>
    </lineage>
</organism>
<accession>A0ABQ2XVG8</accession>